<evidence type="ECO:0000313" key="2">
    <source>
        <dbReference type="Proteomes" id="UP000694255"/>
    </source>
</evidence>
<gene>
    <name evidence="1" type="ORF">J8A68_003547</name>
</gene>
<dbReference type="RefSeq" id="XP_049263154.1">
    <property type="nucleotide sequence ID" value="XM_049407415.1"/>
</dbReference>
<evidence type="ECO:0000313" key="1">
    <source>
        <dbReference type="EMBL" id="KAG7662921.1"/>
    </source>
</evidence>
<accession>A0A8J5QLS1</accession>
<proteinExistence type="predicted"/>
<comment type="caution">
    <text evidence="1">The sequence shown here is derived from an EMBL/GenBank/DDBJ whole genome shotgun (WGS) entry which is preliminary data.</text>
</comment>
<dbReference type="OrthoDB" id="4025417at2759"/>
<keyword evidence="2" id="KW-1185">Reference proteome</keyword>
<organism evidence="1 2">
    <name type="scientific">[Candida] subhashii</name>
    <dbReference type="NCBI Taxonomy" id="561895"/>
    <lineage>
        <taxon>Eukaryota</taxon>
        <taxon>Fungi</taxon>
        <taxon>Dikarya</taxon>
        <taxon>Ascomycota</taxon>
        <taxon>Saccharomycotina</taxon>
        <taxon>Pichiomycetes</taxon>
        <taxon>Debaryomycetaceae</taxon>
        <taxon>Spathaspora</taxon>
    </lineage>
</organism>
<dbReference type="GeneID" id="73470347"/>
<reference evidence="1 2" key="1">
    <citation type="journal article" date="2021" name="DNA Res.">
        <title>Genome analysis of Candida subhashii reveals its hybrid nature and dual mitochondrial genome conformations.</title>
        <authorList>
            <person name="Mixao V."/>
            <person name="Hegedusova E."/>
            <person name="Saus E."/>
            <person name="Pryszcz L.P."/>
            <person name="Cillingova A."/>
            <person name="Nosek J."/>
            <person name="Gabaldon T."/>
        </authorList>
    </citation>
    <scope>NUCLEOTIDE SEQUENCE [LARGE SCALE GENOMIC DNA]</scope>
    <source>
        <strain evidence="1 2">CBS 10753</strain>
    </source>
</reference>
<sequence length="180" mass="20064">MSFHQRSPLDNLSPITYTKCKLLPTKSISRGQFRGFNDIRRFHCYNPFCNTNSSEFQLCEYCRHVPYVSSPLRYYSHSNTTIKTEFMIKTGSSVSSGSTVSSLSCTNTSNRGSFMQRKTPPISPIKTAITTANTTAISPLQPSTSPTKIMLTASNAKEDLSSKINEFLDHLEINISTATQ</sequence>
<dbReference type="EMBL" id="JAGSYN010000158">
    <property type="protein sequence ID" value="KAG7662921.1"/>
    <property type="molecule type" value="Genomic_DNA"/>
</dbReference>
<name>A0A8J5QLS1_9ASCO</name>
<dbReference type="AlphaFoldDB" id="A0A8J5QLS1"/>
<protein>
    <submittedName>
        <fullName evidence="1">Uncharacterized protein</fullName>
    </submittedName>
</protein>
<dbReference type="Proteomes" id="UP000694255">
    <property type="component" value="Unassembled WGS sequence"/>
</dbReference>